<keyword evidence="2" id="KW-0808">Transferase</keyword>
<sequence>MNVKEFFDGMALKWDKICTHDGSKLRRIMELSAVKKGAKILDVGTGTGALIGCLLELAPSKITALDISDKMIEEAKNKYDDDRVEFIVSDIMDYKGDGFDYIFLFSVYPHFFDKDSLFKHLYGLMNAGGKIIIAHSKCKEKINEIHQRNAQIKNDILPSGEITAGIMSRYFKAELVIDNEELYFISGIKEA</sequence>
<comment type="caution">
    <text evidence="2">The sequence shown here is derived from an EMBL/GenBank/DDBJ whole genome shotgun (WGS) entry which is preliminary data.</text>
</comment>
<evidence type="ECO:0000313" key="2">
    <source>
        <dbReference type="EMBL" id="MCQ1530885.1"/>
    </source>
</evidence>
<accession>A0ABT1NHY6</accession>
<gene>
    <name evidence="2" type="ORF">LJD61_15235</name>
</gene>
<organism evidence="2 3">
    <name type="scientific">Lutispora saccharofermentans</name>
    <dbReference type="NCBI Taxonomy" id="3024236"/>
    <lineage>
        <taxon>Bacteria</taxon>
        <taxon>Bacillati</taxon>
        <taxon>Bacillota</taxon>
        <taxon>Clostridia</taxon>
        <taxon>Lutisporales</taxon>
        <taxon>Lutisporaceae</taxon>
        <taxon>Lutispora</taxon>
    </lineage>
</organism>
<keyword evidence="2" id="KW-0489">Methyltransferase</keyword>
<dbReference type="InterPro" id="IPR029063">
    <property type="entry name" value="SAM-dependent_MTases_sf"/>
</dbReference>
<name>A0ABT1NHY6_9FIRM</name>
<evidence type="ECO:0000313" key="3">
    <source>
        <dbReference type="Proteomes" id="UP001651880"/>
    </source>
</evidence>
<dbReference type="EMBL" id="JAJEKE010000016">
    <property type="protein sequence ID" value="MCQ1530885.1"/>
    <property type="molecule type" value="Genomic_DNA"/>
</dbReference>
<reference evidence="2 3" key="1">
    <citation type="submission" date="2021-10" db="EMBL/GenBank/DDBJ databases">
        <title>Lutispora strain m25 sp. nov., a thermophilic, non-spore-forming bacterium isolated from a lab-scale methanogenic bioreactor digesting anaerobic sludge.</title>
        <authorList>
            <person name="El Houari A."/>
            <person name="Mcdonald J."/>
        </authorList>
    </citation>
    <scope>NUCLEOTIDE SEQUENCE [LARGE SCALE GENOMIC DNA]</scope>
    <source>
        <strain evidence="3">m25</strain>
    </source>
</reference>
<dbReference type="Proteomes" id="UP001651880">
    <property type="component" value="Unassembled WGS sequence"/>
</dbReference>
<evidence type="ECO:0000259" key="1">
    <source>
        <dbReference type="Pfam" id="PF13847"/>
    </source>
</evidence>
<dbReference type="SUPFAM" id="SSF53335">
    <property type="entry name" value="S-adenosyl-L-methionine-dependent methyltransferases"/>
    <property type="match status" value="1"/>
</dbReference>
<dbReference type="GO" id="GO:0008168">
    <property type="term" value="F:methyltransferase activity"/>
    <property type="evidence" value="ECO:0007669"/>
    <property type="project" value="UniProtKB-KW"/>
</dbReference>
<feature type="domain" description="Methyltransferase" evidence="1">
    <location>
        <begin position="35"/>
        <end position="153"/>
    </location>
</feature>
<protein>
    <submittedName>
        <fullName evidence="2">Class I SAM-dependent methyltransferase</fullName>
    </submittedName>
</protein>
<keyword evidence="3" id="KW-1185">Reference proteome</keyword>
<dbReference type="RefSeq" id="WP_255228407.1">
    <property type="nucleotide sequence ID" value="NZ_JAJEKE010000016.1"/>
</dbReference>
<dbReference type="InterPro" id="IPR025714">
    <property type="entry name" value="Methyltranfer_dom"/>
</dbReference>
<dbReference type="Gene3D" id="3.40.50.150">
    <property type="entry name" value="Vaccinia Virus protein VP39"/>
    <property type="match status" value="1"/>
</dbReference>
<dbReference type="Pfam" id="PF13847">
    <property type="entry name" value="Methyltransf_31"/>
    <property type="match status" value="1"/>
</dbReference>
<dbReference type="CDD" id="cd02440">
    <property type="entry name" value="AdoMet_MTases"/>
    <property type="match status" value="1"/>
</dbReference>
<dbReference type="PANTHER" id="PTHR43861">
    <property type="entry name" value="TRANS-ACONITATE 2-METHYLTRANSFERASE-RELATED"/>
    <property type="match status" value="1"/>
</dbReference>
<dbReference type="GO" id="GO:0032259">
    <property type="term" value="P:methylation"/>
    <property type="evidence" value="ECO:0007669"/>
    <property type="project" value="UniProtKB-KW"/>
</dbReference>
<proteinExistence type="predicted"/>